<gene>
    <name evidence="8" type="ORF">DRJ00_09020</name>
</gene>
<evidence type="ECO:0000256" key="1">
    <source>
        <dbReference type="ARBA" id="ARBA00004651"/>
    </source>
</evidence>
<evidence type="ECO:0000313" key="8">
    <source>
        <dbReference type="EMBL" id="RLE06888.1"/>
    </source>
</evidence>
<feature type="domain" description="ABC transmembrane type-1" evidence="7">
    <location>
        <begin position="1"/>
        <end position="84"/>
    </location>
</feature>
<evidence type="ECO:0000256" key="2">
    <source>
        <dbReference type="ARBA" id="ARBA00022448"/>
    </source>
</evidence>
<keyword evidence="5 6" id="KW-0472">Membrane</keyword>
<proteinExistence type="predicted"/>
<keyword evidence="2" id="KW-0813">Transport</keyword>
<evidence type="ECO:0000259" key="7">
    <source>
        <dbReference type="Pfam" id="PF00528"/>
    </source>
</evidence>
<feature type="transmembrane region" description="Helical" evidence="6">
    <location>
        <begin position="12"/>
        <end position="33"/>
    </location>
</feature>
<keyword evidence="3 6" id="KW-0812">Transmembrane</keyword>
<feature type="transmembrane region" description="Helical" evidence="6">
    <location>
        <begin position="53"/>
        <end position="75"/>
    </location>
</feature>
<evidence type="ECO:0000256" key="4">
    <source>
        <dbReference type="ARBA" id="ARBA00022989"/>
    </source>
</evidence>
<dbReference type="GO" id="GO:0055085">
    <property type="term" value="P:transmembrane transport"/>
    <property type="evidence" value="ECO:0007669"/>
    <property type="project" value="InterPro"/>
</dbReference>
<comment type="subcellular location">
    <subcellularLocation>
        <location evidence="1">Cell membrane</location>
        <topology evidence="1">Multi-pass membrane protein</topology>
    </subcellularLocation>
</comment>
<evidence type="ECO:0000256" key="5">
    <source>
        <dbReference type="ARBA" id="ARBA00023136"/>
    </source>
</evidence>
<keyword evidence="4 6" id="KW-1133">Transmembrane helix</keyword>
<feature type="non-terminal residue" evidence="8">
    <location>
        <position position="1"/>
    </location>
</feature>
<dbReference type="AlphaFoldDB" id="A0A497E270"/>
<name>A0A497E270_UNCAE</name>
<evidence type="ECO:0000256" key="3">
    <source>
        <dbReference type="ARBA" id="ARBA00022692"/>
    </source>
</evidence>
<dbReference type="InterPro" id="IPR050366">
    <property type="entry name" value="BP-dependent_transpt_permease"/>
</dbReference>
<dbReference type="PANTHER" id="PTHR43386:SF25">
    <property type="entry name" value="PEPTIDE ABC TRANSPORTER PERMEASE PROTEIN"/>
    <property type="match status" value="1"/>
</dbReference>
<dbReference type="InterPro" id="IPR000515">
    <property type="entry name" value="MetI-like"/>
</dbReference>
<dbReference type="Pfam" id="PF00528">
    <property type="entry name" value="BPD_transp_1"/>
    <property type="match status" value="1"/>
</dbReference>
<dbReference type="EMBL" id="QMPZ01000215">
    <property type="protein sequence ID" value="RLE06888.1"/>
    <property type="molecule type" value="Genomic_DNA"/>
</dbReference>
<dbReference type="GO" id="GO:0005886">
    <property type="term" value="C:plasma membrane"/>
    <property type="evidence" value="ECO:0007669"/>
    <property type="project" value="UniProtKB-SubCell"/>
</dbReference>
<dbReference type="PANTHER" id="PTHR43386">
    <property type="entry name" value="OLIGOPEPTIDE TRANSPORT SYSTEM PERMEASE PROTEIN APPC"/>
    <property type="match status" value="1"/>
</dbReference>
<protein>
    <submittedName>
        <fullName evidence="8">ABC transporter permease</fullName>
    </submittedName>
</protein>
<comment type="caution">
    <text evidence="8">The sequence shown here is derived from an EMBL/GenBank/DDBJ whole genome shotgun (WGS) entry which is preliminary data.</text>
</comment>
<sequence>PNVSGPIITDACIRVGYAVMAIGSLGFLGLGLPPPTPDWGGMINEGRRWIFRMPWMVVAPAIALSSVVVALNMLSDGLKEAAQQR</sequence>
<evidence type="ECO:0000256" key="6">
    <source>
        <dbReference type="SAM" id="Phobius"/>
    </source>
</evidence>
<accession>A0A497E270</accession>
<organism evidence="8 9">
    <name type="scientific">Aerophobetes bacterium</name>
    <dbReference type="NCBI Taxonomy" id="2030807"/>
    <lineage>
        <taxon>Bacteria</taxon>
        <taxon>Candidatus Aerophobota</taxon>
    </lineage>
</organism>
<dbReference type="Proteomes" id="UP000279422">
    <property type="component" value="Unassembled WGS sequence"/>
</dbReference>
<reference evidence="8 9" key="1">
    <citation type="submission" date="2018-06" db="EMBL/GenBank/DDBJ databases">
        <title>Extensive metabolic versatility and redundancy in microbially diverse, dynamic hydrothermal sediments.</title>
        <authorList>
            <person name="Dombrowski N."/>
            <person name="Teske A."/>
            <person name="Baker B.J."/>
        </authorList>
    </citation>
    <scope>NUCLEOTIDE SEQUENCE [LARGE SCALE GENOMIC DNA]</scope>
    <source>
        <strain evidence="8">B47_G16</strain>
    </source>
</reference>
<evidence type="ECO:0000313" key="9">
    <source>
        <dbReference type="Proteomes" id="UP000279422"/>
    </source>
</evidence>